<proteinExistence type="predicted"/>
<name>C9SK13_VERA1</name>
<dbReference type="KEGG" id="val:VDBG_05140"/>
<sequence>MPTILGSQSCLLRGAHLQLAFTPFRSLSKSHIHRRRQYSMSHCTARRTASDVVPASEECRPVHVPLRPHRLCSPPPPLLSKWTIVQWGLCCVVQQLPCTWSDLARDASGCIGCRAMSPRARLLTRVRVLRESVTRTEREMPAERYRHPPSSLAPLFLPRCGGRAVRVRTGGKRENMDNR</sequence>
<gene>
    <name evidence="1" type="ORF">VDBG_05140</name>
</gene>
<keyword evidence="2" id="KW-1185">Reference proteome</keyword>
<dbReference type="AlphaFoldDB" id="C9SK13"/>
<organism evidence="2">
    <name type="scientific">Verticillium alfalfae (strain VaMs.102 / ATCC MYA-4576 / FGSC 10136)</name>
    <name type="common">Verticillium wilt of alfalfa</name>
    <name type="synonym">Verticillium albo-atrum</name>
    <dbReference type="NCBI Taxonomy" id="526221"/>
    <lineage>
        <taxon>Eukaryota</taxon>
        <taxon>Fungi</taxon>
        <taxon>Dikarya</taxon>
        <taxon>Ascomycota</taxon>
        <taxon>Pezizomycotina</taxon>
        <taxon>Sordariomycetes</taxon>
        <taxon>Hypocreomycetidae</taxon>
        <taxon>Glomerellales</taxon>
        <taxon>Plectosphaerellaceae</taxon>
        <taxon>Verticillium</taxon>
    </lineage>
</organism>
<dbReference type="HOGENOM" id="CLU_1504576_0_0_1"/>
<dbReference type="OrthoDB" id="10632516at2759"/>
<evidence type="ECO:0000313" key="1">
    <source>
        <dbReference type="EMBL" id="EEY19031.1"/>
    </source>
</evidence>
<protein>
    <submittedName>
        <fullName evidence="1">Uncharacterized protein</fullName>
    </submittedName>
</protein>
<dbReference type="EMBL" id="DS985219">
    <property type="protein sequence ID" value="EEY19031.1"/>
    <property type="molecule type" value="Genomic_DNA"/>
</dbReference>
<dbReference type="RefSeq" id="XP_003004027.1">
    <property type="nucleotide sequence ID" value="XM_003003981.1"/>
</dbReference>
<dbReference type="Proteomes" id="UP000008698">
    <property type="component" value="Unassembled WGS sequence"/>
</dbReference>
<evidence type="ECO:0000313" key="2">
    <source>
        <dbReference type="Proteomes" id="UP000008698"/>
    </source>
</evidence>
<reference evidence="2" key="1">
    <citation type="journal article" date="2011" name="PLoS Pathog.">
        <title>Comparative genomics yields insights into niche adaptation of plant vascular wilt pathogens.</title>
        <authorList>
            <person name="Klosterman S.J."/>
            <person name="Subbarao K.V."/>
            <person name="Kang S."/>
            <person name="Veronese P."/>
            <person name="Gold S.E."/>
            <person name="Thomma B.P.H.J."/>
            <person name="Chen Z."/>
            <person name="Henrissat B."/>
            <person name="Lee Y.-H."/>
            <person name="Park J."/>
            <person name="Garcia-Pedrajas M.D."/>
            <person name="Barbara D.J."/>
            <person name="Anchieta A."/>
            <person name="de Jonge R."/>
            <person name="Santhanam P."/>
            <person name="Maruthachalam K."/>
            <person name="Atallah Z."/>
            <person name="Amyotte S.G."/>
            <person name="Paz Z."/>
            <person name="Inderbitzin P."/>
            <person name="Hayes R.J."/>
            <person name="Heiman D.I."/>
            <person name="Young S."/>
            <person name="Zeng Q."/>
            <person name="Engels R."/>
            <person name="Galagan J."/>
            <person name="Cuomo C.A."/>
            <person name="Dobinson K.F."/>
            <person name="Ma L.-J."/>
        </authorList>
    </citation>
    <scope>NUCLEOTIDE SEQUENCE [LARGE SCALE GENOMIC DNA]</scope>
    <source>
        <strain evidence="2">VaMs.102 / ATCC MYA-4576 / FGSC 10136</strain>
    </source>
</reference>
<dbReference type="GeneID" id="9535785"/>
<accession>C9SK13</accession>